<evidence type="ECO:0000313" key="4">
    <source>
        <dbReference type="EMBL" id="GFR92297.1"/>
    </source>
</evidence>
<feature type="region of interest" description="Disordered" evidence="2">
    <location>
        <begin position="210"/>
        <end position="232"/>
    </location>
</feature>
<feature type="domain" description="EF-hand" evidence="3">
    <location>
        <begin position="81"/>
        <end position="116"/>
    </location>
</feature>
<keyword evidence="5" id="KW-1185">Reference proteome</keyword>
<comment type="caution">
    <text evidence="4">The sequence shown here is derived from an EMBL/GenBank/DDBJ whole genome shotgun (WGS) entry which is preliminary data.</text>
</comment>
<evidence type="ECO:0000256" key="2">
    <source>
        <dbReference type="SAM" id="MobiDB-lite"/>
    </source>
</evidence>
<dbReference type="PROSITE" id="PS50222">
    <property type="entry name" value="EF_HAND_2"/>
    <property type="match status" value="1"/>
</dbReference>
<dbReference type="AlphaFoldDB" id="A0AAV4H457"/>
<reference evidence="4 5" key="1">
    <citation type="journal article" date="2021" name="Elife">
        <title>Chloroplast acquisition without the gene transfer in kleptoplastic sea slugs, Plakobranchus ocellatus.</title>
        <authorList>
            <person name="Maeda T."/>
            <person name="Takahashi S."/>
            <person name="Yoshida T."/>
            <person name="Shimamura S."/>
            <person name="Takaki Y."/>
            <person name="Nagai Y."/>
            <person name="Toyoda A."/>
            <person name="Suzuki Y."/>
            <person name="Arimoto A."/>
            <person name="Ishii H."/>
            <person name="Satoh N."/>
            <person name="Nishiyama T."/>
            <person name="Hasebe M."/>
            <person name="Maruyama T."/>
            <person name="Minagawa J."/>
            <person name="Obokata J."/>
            <person name="Shigenobu S."/>
        </authorList>
    </citation>
    <scope>NUCLEOTIDE SEQUENCE [LARGE SCALE GENOMIC DNA]</scope>
</reference>
<dbReference type="SUPFAM" id="SSF47473">
    <property type="entry name" value="EF-hand"/>
    <property type="match status" value="1"/>
</dbReference>
<evidence type="ECO:0000259" key="3">
    <source>
        <dbReference type="PROSITE" id="PS50222"/>
    </source>
</evidence>
<dbReference type="InterPro" id="IPR002048">
    <property type="entry name" value="EF_hand_dom"/>
</dbReference>
<feature type="compositionally biased region" description="Low complexity" evidence="2">
    <location>
        <begin position="221"/>
        <end position="232"/>
    </location>
</feature>
<feature type="non-terminal residue" evidence="4">
    <location>
        <position position="1"/>
    </location>
</feature>
<dbReference type="EMBL" id="BMAT01008772">
    <property type="protein sequence ID" value="GFR92297.1"/>
    <property type="molecule type" value="Genomic_DNA"/>
</dbReference>
<evidence type="ECO:0000256" key="1">
    <source>
        <dbReference type="ARBA" id="ARBA00022837"/>
    </source>
</evidence>
<feature type="region of interest" description="Disordered" evidence="2">
    <location>
        <begin position="396"/>
        <end position="419"/>
    </location>
</feature>
<name>A0AAV4H457_9GAST</name>
<organism evidence="4 5">
    <name type="scientific">Elysia marginata</name>
    <dbReference type="NCBI Taxonomy" id="1093978"/>
    <lineage>
        <taxon>Eukaryota</taxon>
        <taxon>Metazoa</taxon>
        <taxon>Spiralia</taxon>
        <taxon>Lophotrochozoa</taxon>
        <taxon>Mollusca</taxon>
        <taxon>Gastropoda</taxon>
        <taxon>Heterobranchia</taxon>
        <taxon>Euthyneura</taxon>
        <taxon>Panpulmonata</taxon>
        <taxon>Sacoglossa</taxon>
        <taxon>Placobranchoidea</taxon>
        <taxon>Plakobranchidae</taxon>
        <taxon>Elysia</taxon>
    </lineage>
</organism>
<evidence type="ECO:0000313" key="5">
    <source>
        <dbReference type="Proteomes" id="UP000762676"/>
    </source>
</evidence>
<dbReference type="GO" id="GO:0005509">
    <property type="term" value="F:calcium ion binding"/>
    <property type="evidence" value="ECO:0007669"/>
    <property type="project" value="InterPro"/>
</dbReference>
<dbReference type="InterPro" id="IPR052580">
    <property type="entry name" value="Lipid_Hydrolase"/>
</dbReference>
<keyword evidence="1" id="KW-0106">Calcium</keyword>
<dbReference type="PROSITE" id="PS00018">
    <property type="entry name" value="EF_HAND_1"/>
    <property type="match status" value="1"/>
</dbReference>
<accession>A0AAV4H457</accession>
<dbReference type="SMART" id="SM00054">
    <property type="entry name" value="EFh"/>
    <property type="match status" value="1"/>
</dbReference>
<dbReference type="PANTHER" id="PTHR46394">
    <property type="entry name" value="ANNEXIN"/>
    <property type="match status" value="1"/>
</dbReference>
<dbReference type="InterPro" id="IPR018247">
    <property type="entry name" value="EF_Hand_1_Ca_BS"/>
</dbReference>
<feature type="compositionally biased region" description="Basic and acidic residues" evidence="2">
    <location>
        <begin position="210"/>
        <end position="220"/>
    </location>
</feature>
<protein>
    <recommendedName>
        <fullName evidence="3">EF-hand domain-containing protein</fullName>
    </recommendedName>
</protein>
<dbReference type="PANTHER" id="PTHR46394:SF1">
    <property type="entry name" value="PNPLA DOMAIN-CONTAINING PROTEIN"/>
    <property type="match status" value="1"/>
</dbReference>
<feature type="region of interest" description="Disordered" evidence="2">
    <location>
        <begin position="283"/>
        <end position="304"/>
    </location>
</feature>
<sequence length="419" mass="47315">WWLSMEPENNFLEKLQPLEDIPRLLERTERFGQYNEKTLGMQLYSDNEQDLLKYQLENLRHGVQLQELPNTKLASKRLILFGDVDCDVILEYLDRDQNGQISYQELLRFMEETGISMQNRFLGYQRRNIKNLPSFLDTLQATLLTNVKRVYVEERDLKRTVGINTGHVGTSDFSLEPADIEFVLERGKRSLEAFLKYYVASKRLRKKPEFRRAVPRKDSKSSLLSSDSNSSLGNLDDGSGLSGLSYAVANTLIHAAQHLSPIPSESGMTGEFEYPADSDVSFDSKSALRHQHKNAASRSTAAGKSVSISEHVTIMADRPSSGNETSVIQDDSITEESWAEQEGVGLLLQMKSATSERSREIVDKTNNQRSLPLDNLECATACEVLVHYNASTHNDDPTSPLLESANFADESFQEHNLKK</sequence>
<gene>
    <name evidence="4" type="ORF">ElyMa_004349400</name>
</gene>
<dbReference type="Proteomes" id="UP000762676">
    <property type="component" value="Unassembled WGS sequence"/>
</dbReference>
<dbReference type="InterPro" id="IPR011992">
    <property type="entry name" value="EF-hand-dom_pair"/>
</dbReference>
<proteinExistence type="predicted"/>